<dbReference type="NCBIfam" id="TIGR01451">
    <property type="entry name" value="B_ant_repeat"/>
    <property type="match status" value="1"/>
</dbReference>
<dbReference type="AlphaFoldDB" id="H8KTB7"/>
<evidence type="ECO:0000259" key="1">
    <source>
        <dbReference type="Pfam" id="PF01345"/>
    </source>
</evidence>
<dbReference type="InterPro" id="IPR047589">
    <property type="entry name" value="DUF11_rpt"/>
</dbReference>
<dbReference type="HOGENOM" id="CLU_334606_0_0_10"/>
<protein>
    <submittedName>
        <fullName evidence="2">Conserved repeat protein</fullName>
    </submittedName>
</protein>
<dbReference type="eggNOG" id="COG3209">
    <property type="taxonomic scope" value="Bacteria"/>
</dbReference>
<feature type="domain" description="DUF11" evidence="1">
    <location>
        <begin position="639"/>
        <end position="753"/>
    </location>
</feature>
<dbReference type="EMBL" id="CP003349">
    <property type="protein sequence ID" value="AFD06254.1"/>
    <property type="molecule type" value="Genomic_DNA"/>
</dbReference>
<organism evidence="2 3">
    <name type="scientific">Solitalea canadensis (strain ATCC 29591 / DSM 3403 / JCM 21819 / LMG 8368 / NBRC 15130 / NCIMB 12057 / USAM 9D)</name>
    <name type="common">Flexibacter canadensis</name>
    <dbReference type="NCBI Taxonomy" id="929556"/>
    <lineage>
        <taxon>Bacteria</taxon>
        <taxon>Pseudomonadati</taxon>
        <taxon>Bacteroidota</taxon>
        <taxon>Sphingobacteriia</taxon>
        <taxon>Sphingobacteriales</taxon>
        <taxon>Sphingobacteriaceae</taxon>
        <taxon>Solitalea</taxon>
    </lineage>
</organism>
<dbReference type="NCBIfam" id="TIGR04131">
    <property type="entry name" value="Bac_Flav_CTERM"/>
    <property type="match status" value="1"/>
</dbReference>
<reference evidence="2" key="1">
    <citation type="submission" date="2012-02" db="EMBL/GenBank/DDBJ databases">
        <title>The complete genome of Solitalea canadensis DSM 3403.</title>
        <authorList>
            <consortium name="US DOE Joint Genome Institute (JGI-PGF)"/>
            <person name="Lucas S."/>
            <person name="Copeland A."/>
            <person name="Lapidus A."/>
            <person name="Glavina del Rio T."/>
            <person name="Dalin E."/>
            <person name="Tice H."/>
            <person name="Bruce D."/>
            <person name="Goodwin L."/>
            <person name="Pitluck S."/>
            <person name="Peters L."/>
            <person name="Ovchinnikova G."/>
            <person name="Lu M."/>
            <person name="Kyrpides N."/>
            <person name="Mavromatis K."/>
            <person name="Ivanova N."/>
            <person name="Brettin T."/>
            <person name="Detter J.C."/>
            <person name="Han C."/>
            <person name="Larimer F."/>
            <person name="Land M."/>
            <person name="Hauser L."/>
            <person name="Markowitz V."/>
            <person name="Cheng J.-F."/>
            <person name="Hugenholtz P."/>
            <person name="Woyke T."/>
            <person name="Wu D."/>
            <person name="Spring S."/>
            <person name="Schroeder M."/>
            <person name="Kopitz M."/>
            <person name="Brambilla E."/>
            <person name="Klenk H.-P."/>
            <person name="Eisen J.A."/>
        </authorList>
    </citation>
    <scope>NUCLEOTIDE SEQUENCE</scope>
    <source>
        <strain evidence="2">DSM 3403</strain>
    </source>
</reference>
<evidence type="ECO:0000313" key="3">
    <source>
        <dbReference type="Proteomes" id="UP000007590"/>
    </source>
</evidence>
<keyword evidence="3" id="KW-1185">Reference proteome</keyword>
<gene>
    <name evidence="2" type="ordered locus">Solca_1150</name>
</gene>
<dbReference type="KEGG" id="scn:Solca_1150"/>
<accession>H8KTB7</accession>
<dbReference type="Gene3D" id="2.60.40.2700">
    <property type="match status" value="1"/>
</dbReference>
<proteinExistence type="predicted"/>
<evidence type="ECO:0000313" key="2">
    <source>
        <dbReference type="EMBL" id="AFD06254.1"/>
    </source>
</evidence>
<dbReference type="Proteomes" id="UP000007590">
    <property type="component" value="Chromosome"/>
</dbReference>
<dbReference type="Gene3D" id="2.60.40.1170">
    <property type="entry name" value="Mu homology domain, subdomain B"/>
    <property type="match status" value="1"/>
</dbReference>
<dbReference type="Pfam" id="PF13585">
    <property type="entry name" value="CHU_C"/>
    <property type="match status" value="1"/>
</dbReference>
<name>H8KTB7_SOLCM</name>
<dbReference type="STRING" id="929556.Solca_1150"/>
<dbReference type="OrthoDB" id="5726170at2"/>
<dbReference type="Pfam" id="PF01345">
    <property type="entry name" value="DUF11"/>
    <property type="match status" value="1"/>
</dbReference>
<sequence length="853" mass="92536">MEEFYVLNTKPNRMKIARSFTSRLAVFVSCLSLLLTVERTTAFPLVQTSALSIHQKLYFSFLYNSPYFVGISNNTISQPYIPGTCSATFFNPTIIDGTPAFPITGYRWEKSTTMGATWVSVGAVTEDYDPPGLTATTWYRRIAINGTEELASNIVKIVIAPVPLTKNSITADQDIIKGVVPAGLIGSQPAGGDGKSYEYLWEFSIDAQSWQSAPGVSNAKDYQPVALTVTTFFRRVVSMGVCNDLTSNTVTIKIVPVKISNNSIIQPLDNEKCGVDSFNPGVIDGTVASVTTGATFVYQWEQSIDGGSSYTDIAGASAKSYDPPTLTQTTFFRRKVISNGTSDTSKHVFIIINNVGVSNNTITSVPDVIAGTAPDLIVGSDPQPTGAIFDYNWEQSTDGNNWTTALGNSDKRDYQPPVITVATHYRRKIGSGVCPTSISEPIKINVIQPGGISNNKITAPPTTSYCGLATVDPDPITGTEARNAISYQWQKKTTGAWASITDATGQNYDPSGLTMKTDFRRIAIAGINKDTSNVVSFLITPVAIDNNTITSSPQVIPSGSIPAIIAGSQPTGGSGTYTYLWEKSEGGQNNWVPASGMNNQVNYQPPAQNAAVYYRRTITSGACSSTSDKYLISIITTADLTIKKEGGISDDVQEAVQFVITAINKGPQDAMNIVVRDTLSNDIEYISATTDVGLVDYDPIKKIIKWEIDRLNNQEEKTLKITAKPLVTHNIVNTAHISAPVNDSDLTNNKFTAIIREVVFGIDGTKIPNMITPNADGKNDFFVVPQLESFANNELTIMDRWGNRVYTVKGYKQDWGGEGLSEGTYFYVLKITVGSKVKLYKGFITLMRSRISG</sequence>
<dbReference type="InterPro" id="IPR026341">
    <property type="entry name" value="T9SS_type_B"/>
</dbReference>
<dbReference type="eggNOG" id="COG5492">
    <property type="taxonomic scope" value="Bacteria"/>
</dbReference>
<dbReference type="InterPro" id="IPR001434">
    <property type="entry name" value="OmcB-like_DUF11"/>
</dbReference>